<dbReference type="EMBL" id="CAJMWT010008463">
    <property type="protein sequence ID" value="CAE6533534.1"/>
    <property type="molecule type" value="Genomic_DNA"/>
</dbReference>
<gene>
    <name evidence="2" type="ORF">RDB_LOCUS182136</name>
</gene>
<sequence>EAGQPRVQCQLQSATTSENTMSRPKSSKPKNRFCGWLRAFGRSSSKSHLPMSAPASPSVPLSQNSIPGAASVAQVLEHASSTPHLSPPPSKLPLHSAPAPLAGNDHPNPQPSPPPNADISVSEPSNKENNSMNQIWKSLRVSLRGLGSVSRVFPHLASAASILLDCLDGFEHQGTGQTMKISREN</sequence>
<feature type="compositionally biased region" description="Polar residues" evidence="1">
    <location>
        <begin position="7"/>
        <end position="24"/>
    </location>
</feature>
<proteinExistence type="predicted"/>
<feature type="non-terminal residue" evidence="2">
    <location>
        <position position="1"/>
    </location>
</feature>
<evidence type="ECO:0000313" key="2">
    <source>
        <dbReference type="EMBL" id="CAE6533534.1"/>
    </source>
</evidence>
<feature type="compositionally biased region" description="Low complexity" evidence="1">
    <location>
        <begin position="92"/>
        <end position="102"/>
    </location>
</feature>
<dbReference type="Proteomes" id="UP000663843">
    <property type="component" value="Unassembled WGS sequence"/>
</dbReference>
<name>A0A8H3DN19_9AGAM</name>
<evidence type="ECO:0000313" key="3">
    <source>
        <dbReference type="Proteomes" id="UP000663843"/>
    </source>
</evidence>
<dbReference type="AlphaFoldDB" id="A0A8H3DN19"/>
<feature type="compositionally biased region" description="Polar residues" evidence="1">
    <location>
        <begin position="122"/>
        <end position="131"/>
    </location>
</feature>
<organism evidence="2 3">
    <name type="scientific">Rhizoctonia solani</name>
    <dbReference type="NCBI Taxonomy" id="456999"/>
    <lineage>
        <taxon>Eukaryota</taxon>
        <taxon>Fungi</taxon>
        <taxon>Dikarya</taxon>
        <taxon>Basidiomycota</taxon>
        <taxon>Agaricomycotina</taxon>
        <taxon>Agaricomycetes</taxon>
        <taxon>Cantharellales</taxon>
        <taxon>Ceratobasidiaceae</taxon>
        <taxon>Rhizoctonia</taxon>
    </lineage>
</organism>
<evidence type="ECO:0000256" key="1">
    <source>
        <dbReference type="SAM" id="MobiDB-lite"/>
    </source>
</evidence>
<reference evidence="2" key="1">
    <citation type="submission" date="2021-01" db="EMBL/GenBank/DDBJ databases">
        <authorList>
            <person name="Kaushik A."/>
        </authorList>
    </citation>
    <scope>NUCLEOTIDE SEQUENCE</scope>
    <source>
        <strain evidence="2">AG2-2IIIB</strain>
    </source>
</reference>
<protein>
    <submittedName>
        <fullName evidence="2">Uncharacterized protein</fullName>
    </submittedName>
</protein>
<comment type="caution">
    <text evidence="2">The sequence shown here is derived from an EMBL/GenBank/DDBJ whole genome shotgun (WGS) entry which is preliminary data.</text>
</comment>
<accession>A0A8H3DN19</accession>
<feature type="region of interest" description="Disordered" evidence="1">
    <location>
        <begin position="1"/>
        <end position="131"/>
    </location>
</feature>